<dbReference type="HOGENOM" id="CLU_150733_0_1_4"/>
<evidence type="ECO:0008006" key="3">
    <source>
        <dbReference type="Google" id="ProtNLM"/>
    </source>
</evidence>
<dbReference type="Gene3D" id="1.20.120.330">
    <property type="entry name" value="Nucleotidyltransferases domain 2"/>
    <property type="match status" value="1"/>
</dbReference>
<name>F0EYA9_9NEIS</name>
<sequence>MAAMNARDFLDYAQKQTGQSEAADRSAASRAYYAVYHACLDYAMVQGFDFSPFLHGGYHSQLIRFYTEHGNRQYRAIGKTLKQMRDCRVMADYALEAPFPVARAHNQIRQAVALLGTLEKLAAG</sequence>
<dbReference type="EMBL" id="AEWV01000015">
    <property type="protein sequence ID" value="EGC17517.1"/>
    <property type="molecule type" value="Genomic_DNA"/>
</dbReference>
<accession>F0EYA9</accession>
<gene>
    <name evidence="1" type="ORF">HMPREF9098_0843</name>
</gene>
<dbReference type="AlphaFoldDB" id="F0EYA9"/>
<comment type="caution">
    <text evidence="1">The sequence shown here is derived from an EMBL/GenBank/DDBJ whole genome shotgun (WGS) entry which is preliminary data.</text>
</comment>
<keyword evidence="2" id="KW-1185">Reference proteome</keyword>
<dbReference type="STRING" id="888741.HMPREF9098_0843"/>
<proteinExistence type="predicted"/>
<organism evidence="1 2">
    <name type="scientific">Kingella denitrificans ATCC 33394</name>
    <dbReference type="NCBI Taxonomy" id="888741"/>
    <lineage>
        <taxon>Bacteria</taxon>
        <taxon>Pseudomonadati</taxon>
        <taxon>Pseudomonadota</taxon>
        <taxon>Betaproteobacteria</taxon>
        <taxon>Neisseriales</taxon>
        <taxon>Neisseriaceae</taxon>
        <taxon>Kingella</taxon>
    </lineage>
</organism>
<evidence type="ECO:0000313" key="2">
    <source>
        <dbReference type="Proteomes" id="UP000004088"/>
    </source>
</evidence>
<protein>
    <recommendedName>
        <fullName evidence="3">HEPN domain-containing protein</fullName>
    </recommendedName>
</protein>
<reference evidence="1 2" key="1">
    <citation type="submission" date="2011-01" db="EMBL/GenBank/DDBJ databases">
        <authorList>
            <person name="Muzny D."/>
            <person name="Qin X."/>
            <person name="Deng J."/>
            <person name="Jiang H."/>
            <person name="Liu Y."/>
            <person name="Qu J."/>
            <person name="Song X.-Z."/>
            <person name="Zhang L."/>
            <person name="Thornton R."/>
            <person name="Coyle M."/>
            <person name="Francisco L."/>
            <person name="Jackson L."/>
            <person name="Javaid M."/>
            <person name="Korchina V."/>
            <person name="Kovar C."/>
            <person name="Mata R."/>
            <person name="Mathew T."/>
            <person name="Ngo R."/>
            <person name="Nguyen L."/>
            <person name="Nguyen N."/>
            <person name="Okwuonu G."/>
            <person name="Ongeri F."/>
            <person name="Pham C."/>
            <person name="Simmons D."/>
            <person name="Wilczek-Boney K."/>
            <person name="Hale W."/>
            <person name="Jakkamsetti A."/>
            <person name="Pham P."/>
            <person name="Ruth R."/>
            <person name="San Lucas F."/>
            <person name="Warren J."/>
            <person name="Zhang J."/>
            <person name="Zhao Z."/>
            <person name="Zhou C."/>
            <person name="Zhu D."/>
            <person name="Lee S."/>
            <person name="Bess C."/>
            <person name="Blankenburg K."/>
            <person name="Forbes L."/>
            <person name="Fu Q."/>
            <person name="Gubbala S."/>
            <person name="Hirani K."/>
            <person name="Jayaseelan J.C."/>
            <person name="Lara F."/>
            <person name="Munidasa M."/>
            <person name="Palculict T."/>
            <person name="Patil S."/>
            <person name="Pu L.-L."/>
            <person name="Saada N."/>
            <person name="Tang L."/>
            <person name="Weissenberger G."/>
            <person name="Zhu Y."/>
            <person name="Hemphill L."/>
            <person name="Shang Y."/>
            <person name="Youmans B."/>
            <person name="Ayvaz T."/>
            <person name="Ross M."/>
            <person name="Santibanez J."/>
            <person name="Aqrawi P."/>
            <person name="Gross S."/>
            <person name="Joshi V."/>
            <person name="Fowler G."/>
            <person name="Nazareth L."/>
            <person name="Reid J."/>
            <person name="Worley K."/>
            <person name="Petrosino J."/>
            <person name="Highlander S."/>
            <person name="Gibbs R."/>
        </authorList>
    </citation>
    <scope>NUCLEOTIDE SEQUENCE [LARGE SCALE GENOMIC DNA]</scope>
    <source>
        <strain evidence="1 2">ATCC 33394</strain>
    </source>
</reference>
<evidence type="ECO:0000313" key="1">
    <source>
        <dbReference type="EMBL" id="EGC17517.1"/>
    </source>
</evidence>
<dbReference type="Proteomes" id="UP000004088">
    <property type="component" value="Unassembled WGS sequence"/>
</dbReference>